<comment type="caution">
    <text evidence="1">The sequence shown here is derived from an EMBL/GenBank/DDBJ whole genome shotgun (WGS) entry which is preliminary data.</text>
</comment>
<feature type="non-terminal residue" evidence="1">
    <location>
        <position position="37"/>
    </location>
</feature>
<keyword evidence="2" id="KW-1185">Reference proteome</keyword>
<name>A0A392S8V7_9FABA</name>
<proteinExistence type="predicted"/>
<dbReference type="EMBL" id="LXQA010329134">
    <property type="protein sequence ID" value="MCI44325.1"/>
    <property type="molecule type" value="Genomic_DNA"/>
</dbReference>
<sequence length="37" mass="4216">MSHHFDCGNKGFWVHYEVMAQLVGFIPISSTTVDMTE</sequence>
<dbReference type="AlphaFoldDB" id="A0A392S8V7"/>
<accession>A0A392S8V7</accession>
<dbReference type="Proteomes" id="UP000265520">
    <property type="component" value="Unassembled WGS sequence"/>
</dbReference>
<evidence type="ECO:0000313" key="1">
    <source>
        <dbReference type="EMBL" id="MCI44325.1"/>
    </source>
</evidence>
<evidence type="ECO:0000313" key="2">
    <source>
        <dbReference type="Proteomes" id="UP000265520"/>
    </source>
</evidence>
<reference evidence="1 2" key="1">
    <citation type="journal article" date="2018" name="Front. Plant Sci.">
        <title>Red Clover (Trifolium pratense) and Zigzag Clover (T. medium) - A Picture of Genomic Similarities and Differences.</title>
        <authorList>
            <person name="Dluhosova J."/>
            <person name="Istvanek J."/>
            <person name="Nedelnik J."/>
            <person name="Repkova J."/>
        </authorList>
    </citation>
    <scope>NUCLEOTIDE SEQUENCE [LARGE SCALE GENOMIC DNA]</scope>
    <source>
        <strain evidence="2">cv. 10/8</strain>
        <tissue evidence="1">Leaf</tissue>
    </source>
</reference>
<protein>
    <submittedName>
        <fullName evidence="1">Uncharacterized protein</fullName>
    </submittedName>
</protein>
<organism evidence="1 2">
    <name type="scientific">Trifolium medium</name>
    <dbReference type="NCBI Taxonomy" id="97028"/>
    <lineage>
        <taxon>Eukaryota</taxon>
        <taxon>Viridiplantae</taxon>
        <taxon>Streptophyta</taxon>
        <taxon>Embryophyta</taxon>
        <taxon>Tracheophyta</taxon>
        <taxon>Spermatophyta</taxon>
        <taxon>Magnoliopsida</taxon>
        <taxon>eudicotyledons</taxon>
        <taxon>Gunneridae</taxon>
        <taxon>Pentapetalae</taxon>
        <taxon>rosids</taxon>
        <taxon>fabids</taxon>
        <taxon>Fabales</taxon>
        <taxon>Fabaceae</taxon>
        <taxon>Papilionoideae</taxon>
        <taxon>50 kb inversion clade</taxon>
        <taxon>NPAAA clade</taxon>
        <taxon>Hologalegina</taxon>
        <taxon>IRL clade</taxon>
        <taxon>Trifolieae</taxon>
        <taxon>Trifolium</taxon>
    </lineage>
</organism>